<feature type="region of interest" description="Disordered" evidence="1">
    <location>
        <begin position="110"/>
        <end position="130"/>
    </location>
</feature>
<evidence type="ECO:0000313" key="3">
    <source>
        <dbReference type="Proteomes" id="UP001151760"/>
    </source>
</evidence>
<reference evidence="2" key="1">
    <citation type="journal article" date="2022" name="Int. J. Mol. Sci.">
        <title>Draft Genome of Tanacetum Coccineum: Genomic Comparison of Closely Related Tanacetum-Family Plants.</title>
        <authorList>
            <person name="Yamashiro T."/>
            <person name="Shiraishi A."/>
            <person name="Nakayama K."/>
            <person name="Satake H."/>
        </authorList>
    </citation>
    <scope>NUCLEOTIDE SEQUENCE</scope>
</reference>
<dbReference type="PANTHER" id="PTHR15503:SF45">
    <property type="entry name" value="RNA-DIRECTED DNA POLYMERASE HOMOLOG"/>
    <property type="match status" value="1"/>
</dbReference>
<dbReference type="Proteomes" id="UP001151760">
    <property type="component" value="Unassembled WGS sequence"/>
</dbReference>
<keyword evidence="2" id="KW-0548">Nucleotidyltransferase</keyword>
<evidence type="ECO:0000313" key="2">
    <source>
        <dbReference type="EMBL" id="GJS68739.1"/>
    </source>
</evidence>
<reference evidence="2" key="2">
    <citation type="submission" date="2022-01" db="EMBL/GenBank/DDBJ databases">
        <authorList>
            <person name="Yamashiro T."/>
            <person name="Shiraishi A."/>
            <person name="Satake H."/>
            <person name="Nakayama K."/>
        </authorList>
    </citation>
    <scope>NUCLEOTIDE SEQUENCE</scope>
</reference>
<comment type="caution">
    <text evidence="2">The sequence shown here is derived from an EMBL/GenBank/DDBJ whole genome shotgun (WGS) entry which is preliminary data.</text>
</comment>
<organism evidence="2 3">
    <name type="scientific">Tanacetum coccineum</name>
    <dbReference type="NCBI Taxonomy" id="301880"/>
    <lineage>
        <taxon>Eukaryota</taxon>
        <taxon>Viridiplantae</taxon>
        <taxon>Streptophyta</taxon>
        <taxon>Embryophyta</taxon>
        <taxon>Tracheophyta</taxon>
        <taxon>Spermatophyta</taxon>
        <taxon>Magnoliopsida</taxon>
        <taxon>eudicotyledons</taxon>
        <taxon>Gunneridae</taxon>
        <taxon>Pentapetalae</taxon>
        <taxon>asterids</taxon>
        <taxon>campanulids</taxon>
        <taxon>Asterales</taxon>
        <taxon>Asteraceae</taxon>
        <taxon>Asteroideae</taxon>
        <taxon>Anthemideae</taxon>
        <taxon>Anthemidinae</taxon>
        <taxon>Tanacetum</taxon>
    </lineage>
</organism>
<dbReference type="PANTHER" id="PTHR15503">
    <property type="entry name" value="LDOC1 RELATED"/>
    <property type="match status" value="1"/>
</dbReference>
<keyword evidence="2" id="KW-0695">RNA-directed DNA polymerase</keyword>
<feature type="region of interest" description="Disordered" evidence="1">
    <location>
        <begin position="35"/>
        <end position="55"/>
    </location>
</feature>
<dbReference type="InterPro" id="IPR021109">
    <property type="entry name" value="Peptidase_aspartic_dom_sf"/>
</dbReference>
<keyword evidence="3" id="KW-1185">Reference proteome</keyword>
<protein>
    <submittedName>
        <fullName evidence="2">Reverse transcriptase domain-containing protein</fullName>
    </submittedName>
</protein>
<dbReference type="EMBL" id="BQNB010009812">
    <property type="protein sequence ID" value="GJS68739.1"/>
    <property type="molecule type" value="Genomic_DNA"/>
</dbReference>
<dbReference type="CDD" id="cd00303">
    <property type="entry name" value="retropepsin_like"/>
    <property type="match status" value="1"/>
</dbReference>
<name>A0ABQ4XTK8_9ASTR</name>
<dbReference type="InterPro" id="IPR032567">
    <property type="entry name" value="RTL1-rel"/>
</dbReference>
<keyword evidence="2" id="KW-0808">Transferase</keyword>
<dbReference type="GO" id="GO:0003964">
    <property type="term" value="F:RNA-directed DNA polymerase activity"/>
    <property type="evidence" value="ECO:0007669"/>
    <property type="project" value="UniProtKB-KW"/>
</dbReference>
<evidence type="ECO:0000256" key="1">
    <source>
        <dbReference type="SAM" id="MobiDB-lite"/>
    </source>
</evidence>
<gene>
    <name evidence="2" type="ORF">Tco_0683304</name>
</gene>
<accession>A0ABQ4XTK8</accession>
<proteinExistence type="predicted"/>
<sequence length="441" mass="49662">MPPKRNAAAITTTPMTDAQIKALIAQEVADALAERDTNRIRNGDDSHDSKSDGRRRMLVARESTYNDFLKCQPLNLKGIEGVSDMVEKYVGGLPDMIQGSVMASKPKKMQKLEDTSRNNQNQQQPFKRHNVTRAYTAGPGEKKPYGGFKPLCPKCNYHHEGQCAPRCNKCKKVGHLAHDYRGALQERLPKIKKHESGKSSWEWQCYGKGLCYGHGRDKPELQCTFLLNNCYASILFDTGADRSFMSTAFSSLIDIVPTMQDHGYDIELADGKIIKVNTLIRGCTLNFLNHPFNIDLMPVELGSFDVIIGMDWLTKYHDVIVYDEKLVRVPFGNEILIFCGDESNNGHKSWLNIISCTKTQKYLLKGCQVFLAHITAKKAEDKSEEKQLEEVPIVRDFPKVFPKDLPGISPVRQVEFQIDLVPGAVPIAQTLYRLAPSKLKE</sequence>
<dbReference type="SUPFAM" id="SSF50630">
    <property type="entry name" value="Acid proteases"/>
    <property type="match status" value="1"/>
</dbReference>
<dbReference type="Gene3D" id="2.40.70.10">
    <property type="entry name" value="Acid Proteases"/>
    <property type="match status" value="1"/>
</dbReference>
<dbReference type="InterPro" id="IPR001969">
    <property type="entry name" value="Aspartic_peptidase_AS"/>
</dbReference>
<dbReference type="Pfam" id="PF08284">
    <property type="entry name" value="RVP_2"/>
    <property type="match status" value="1"/>
</dbReference>
<dbReference type="PROSITE" id="PS00141">
    <property type="entry name" value="ASP_PROTEASE"/>
    <property type="match status" value="1"/>
</dbReference>